<name>A0A2U3E3F5_PURLI</name>
<organism evidence="2 3">
    <name type="scientific">Purpureocillium lilacinum</name>
    <name type="common">Paecilomyces lilacinus</name>
    <dbReference type="NCBI Taxonomy" id="33203"/>
    <lineage>
        <taxon>Eukaryota</taxon>
        <taxon>Fungi</taxon>
        <taxon>Dikarya</taxon>
        <taxon>Ascomycota</taxon>
        <taxon>Pezizomycotina</taxon>
        <taxon>Sordariomycetes</taxon>
        <taxon>Hypocreomycetidae</taxon>
        <taxon>Hypocreales</taxon>
        <taxon>Ophiocordycipitaceae</taxon>
        <taxon>Purpureocillium</taxon>
    </lineage>
</organism>
<dbReference type="AlphaFoldDB" id="A0A2U3E3F5"/>
<gene>
    <name evidence="2" type="ORF">PCL_01389</name>
</gene>
<evidence type="ECO:0000256" key="1">
    <source>
        <dbReference type="SAM" id="MobiDB-lite"/>
    </source>
</evidence>
<proteinExistence type="predicted"/>
<protein>
    <submittedName>
        <fullName evidence="2">Uncharacterized protein</fullName>
    </submittedName>
</protein>
<evidence type="ECO:0000313" key="2">
    <source>
        <dbReference type="EMBL" id="PWI69004.1"/>
    </source>
</evidence>
<dbReference type="EMBL" id="LCWV01000013">
    <property type="protein sequence ID" value="PWI69004.1"/>
    <property type="molecule type" value="Genomic_DNA"/>
</dbReference>
<dbReference type="Proteomes" id="UP000245956">
    <property type="component" value="Unassembled WGS sequence"/>
</dbReference>
<sequence length="97" mass="10296">MPSVVVPPACLPSRVLASSDSPPGPLRARRVPFPPRSHKAPLKSLRPYNPLFNSFRAPVGYTAKSAWSTAQTLARHLGSASRRSSGLTAAAVSSDFL</sequence>
<evidence type="ECO:0000313" key="3">
    <source>
        <dbReference type="Proteomes" id="UP000245956"/>
    </source>
</evidence>
<reference evidence="2 3" key="1">
    <citation type="journal article" date="2016" name="Front. Microbiol.">
        <title>Genome and transcriptome sequences reveal the specific parasitism of the nematophagous Purpureocillium lilacinum 36-1.</title>
        <authorList>
            <person name="Xie J."/>
            <person name="Li S."/>
            <person name="Mo C."/>
            <person name="Xiao X."/>
            <person name="Peng D."/>
            <person name="Wang G."/>
            <person name="Xiao Y."/>
        </authorList>
    </citation>
    <scope>NUCLEOTIDE SEQUENCE [LARGE SCALE GENOMIC DNA]</scope>
    <source>
        <strain evidence="2 3">36-1</strain>
    </source>
</reference>
<comment type="caution">
    <text evidence="2">The sequence shown here is derived from an EMBL/GenBank/DDBJ whole genome shotgun (WGS) entry which is preliminary data.</text>
</comment>
<feature type="region of interest" description="Disordered" evidence="1">
    <location>
        <begin position="16"/>
        <end position="44"/>
    </location>
</feature>
<feature type="region of interest" description="Disordered" evidence="1">
    <location>
        <begin position="78"/>
        <end position="97"/>
    </location>
</feature>
<accession>A0A2U3E3F5</accession>